<gene>
    <name evidence="25" type="primary">LOC108673828</name>
</gene>
<dbReference type="InterPro" id="IPR002067">
    <property type="entry name" value="MCP"/>
</dbReference>
<evidence type="ECO:0000256" key="5">
    <source>
        <dbReference type="ARBA" id="ARBA00022737"/>
    </source>
</evidence>
<dbReference type="AlphaFoldDB" id="A0A8B7NU07"/>
<dbReference type="InterPro" id="IPR023395">
    <property type="entry name" value="MCP_dom_sf"/>
</dbReference>
<evidence type="ECO:0000256" key="12">
    <source>
        <dbReference type="ARBA" id="ARBA00050592"/>
    </source>
</evidence>
<protein>
    <recommendedName>
        <fullName evidence="17">Mitochondrial basic amino acids transporter</fullName>
    </recommendedName>
    <alternativeName>
        <fullName evidence="21">Carnitine/acylcarnitine translocase-like</fullName>
    </alternativeName>
    <alternativeName>
        <fullName evidence="20">Mitochondrial carnitine/acylcarnitine carrier protein CACL</fullName>
    </alternativeName>
    <alternativeName>
        <fullName evidence="19">Mitochondrial ornithine transporter 3</fullName>
    </alternativeName>
    <alternativeName>
        <fullName evidence="18">Solute carrier family 25 member 29</fullName>
    </alternativeName>
</protein>
<evidence type="ECO:0000256" key="3">
    <source>
        <dbReference type="ARBA" id="ARBA00022448"/>
    </source>
</evidence>
<organism evidence="24 25">
    <name type="scientific">Hyalella azteca</name>
    <name type="common">Amphipod</name>
    <dbReference type="NCBI Taxonomy" id="294128"/>
    <lineage>
        <taxon>Eukaryota</taxon>
        <taxon>Metazoa</taxon>
        <taxon>Ecdysozoa</taxon>
        <taxon>Arthropoda</taxon>
        <taxon>Crustacea</taxon>
        <taxon>Multicrustacea</taxon>
        <taxon>Malacostraca</taxon>
        <taxon>Eumalacostraca</taxon>
        <taxon>Peracarida</taxon>
        <taxon>Amphipoda</taxon>
        <taxon>Senticaudata</taxon>
        <taxon>Talitrida</taxon>
        <taxon>Talitroidea</taxon>
        <taxon>Hyalellidae</taxon>
        <taxon>Hyalella</taxon>
    </lineage>
</organism>
<evidence type="ECO:0000256" key="18">
    <source>
        <dbReference type="ARBA" id="ARBA00076491"/>
    </source>
</evidence>
<comment type="similarity">
    <text evidence="2 23">Belongs to the mitochondrial carrier (TC 2.A.29) family.</text>
</comment>
<dbReference type="GeneID" id="108673828"/>
<evidence type="ECO:0000256" key="13">
    <source>
        <dbReference type="ARBA" id="ARBA00050768"/>
    </source>
</evidence>
<evidence type="ECO:0000256" key="8">
    <source>
        <dbReference type="ARBA" id="ARBA00022989"/>
    </source>
</evidence>
<evidence type="ECO:0000256" key="17">
    <source>
        <dbReference type="ARBA" id="ARBA00071763"/>
    </source>
</evidence>
<evidence type="ECO:0000256" key="9">
    <source>
        <dbReference type="ARBA" id="ARBA00023128"/>
    </source>
</evidence>
<keyword evidence="3 23" id="KW-0813">Transport</keyword>
<dbReference type="PRINTS" id="PR00926">
    <property type="entry name" value="MITOCARRIER"/>
</dbReference>
<dbReference type="PROSITE" id="PS50920">
    <property type="entry name" value="SOLCAR"/>
    <property type="match status" value="3"/>
</dbReference>
<comment type="catalytic activity">
    <reaction evidence="15">
        <text>L-ornithine(in) + L-arginine(out) = L-ornithine(out) + L-arginine(in)</text>
        <dbReference type="Rhea" id="RHEA:34991"/>
        <dbReference type="ChEBI" id="CHEBI:32682"/>
        <dbReference type="ChEBI" id="CHEBI:46911"/>
    </reaction>
</comment>
<accession>A0A8B7NU07</accession>
<keyword evidence="5" id="KW-0677">Repeat</keyword>
<evidence type="ECO:0000256" key="19">
    <source>
        <dbReference type="ARBA" id="ARBA00078745"/>
    </source>
</evidence>
<dbReference type="InterPro" id="IPR050567">
    <property type="entry name" value="Mitochondrial_Carrier"/>
</dbReference>
<keyword evidence="7" id="KW-0029">Amino-acid transport</keyword>
<dbReference type="GO" id="GO:0005289">
    <property type="term" value="F:high-affinity L-arginine transmembrane transporter activity"/>
    <property type="evidence" value="ECO:0007669"/>
    <property type="project" value="TreeGrafter"/>
</dbReference>
<evidence type="ECO:0000256" key="15">
    <source>
        <dbReference type="ARBA" id="ARBA00051921"/>
    </source>
</evidence>
<evidence type="ECO:0000256" key="10">
    <source>
        <dbReference type="ARBA" id="ARBA00023136"/>
    </source>
</evidence>
<keyword evidence="10 22" id="KW-0472">Membrane</keyword>
<keyword evidence="4 22" id="KW-0812">Transmembrane</keyword>
<evidence type="ECO:0000256" key="4">
    <source>
        <dbReference type="ARBA" id="ARBA00022692"/>
    </source>
</evidence>
<keyword evidence="6" id="KW-0999">Mitochondrion inner membrane</keyword>
<feature type="repeat" description="Solcar" evidence="22">
    <location>
        <begin position="90"/>
        <end position="184"/>
    </location>
</feature>
<dbReference type="PANTHER" id="PTHR45624:SF61">
    <property type="entry name" value="MITOCHONDRIAL BASIC AMINO ACIDS TRANSPORTER"/>
    <property type="match status" value="1"/>
</dbReference>
<comment type="catalytic activity">
    <reaction evidence="12">
        <text>L-histidine(out) = L-histidine(in)</text>
        <dbReference type="Rhea" id="RHEA:72807"/>
        <dbReference type="ChEBI" id="CHEBI:57595"/>
    </reaction>
</comment>
<dbReference type="Gene3D" id="1.50.40.10">
    <property type="entry name" value="Mitochondrial carrier domain"/>
    <property type="match status" value="2"/>
</dbReference>
<dbReference type="OMA" id="CAGMSFW"/>
<evidence type="ECO:0000256" key="14">
    <source>
        <dbReference type="ARBA" id="ARBA00051045"/>
    </source>
</evidence>
<comment type="subcellular location">
    <subcellularLocation>
        <location evidence="1">Mitochondrion inner membrane</location>
        <topology evidence="1">Multi-pass membrane protein</topology>
    </subcellularLocation>
</comment>
<keyword evidence="8" id="KW-1133">Transmembrane helix</keyword>
<comment type="catalytic activity">
    <reaction evidence="11">
        <text>L-lysine(out) + L-arginine(in) = L-lysine(in) + L-arginine(out)</text>
        <dbReference type="Rhea" id="RHEA:70827"/>
        <dbReference type="ChEBI" id="CHEBI:32551"/>
        <dbReference type="ChEBI" id="CHEBI:32682"/>
    </reaction>
</comment>
<feature type="repeat" description="Solcar" evidence="22">
    <location>
        <begin position="1"/>
        <end position="85"/>
    </location>
</feature>
<evidence type="ECO:0000256" key="2">
    <source>
        <dbReference type="ARBA" id="ARBA00006375"/>
    </source>
</evidence>
<comment type="catalytic activity">
    <reaction evidence="13">
        <text>L-histidine(out) + L-arginine(in) = L-histidine(in) + L-arginine(out)</text>
        <dbReference type="Rhea" id="RHEA:71063"/>
        <dbReference type="ChEBI" id="CHEBI:32682"/>
        <dbReference type="ChEBI" id="CHEBI:57595"/>
    </reaction>
</comment>
<dbReference type="GO" id="GO:1990575">
    <property type="term" value="P:mitochondrial L-ornithine transmembrane transport"/>
    <property type="evidence" value="ECO:0007669"/>
    <property type="project" value="TreeGrafter"/>
</dbReference>
<dbReference type="GO" id="GO:0005743">
    <property type="term" value="C:mitochondrial inner membrane"/>
    <property type="evidence" value="ECO:0007669"/>
    <property type="project" value="UniProtKB-SubCell"/>
</dbReference>
<evidence type="ECO:0000256" key="23">
    <source>
        <dbReference type="RuleBase" id="RU000488"/>
    </source>
</evidence>
<evidence type="ECO:0000256" key="20">
    <source>
        <dbReference type="ARBA" id="ARBA00079387"/>
    </source>
</evidence>
<comment type="catalytic activity">
    <reaction evidence="14">
        <text>L-homoarginine(in) + L-arginine(out) = L-homoarginine(out) + L-arginine(in)</text>
        <dbReference type="Rhea" id="RHEA:72799"/>
        <dbReference type="ChEBI" id="CHEBI:32682"/>
        <dbReference type="ChEBI" id="CHEBI:143006"/>
    </reaction>
</comment>
<evidence type="ECO:0000313" key="24">
    <source>
        <dbReference type="Proteomes" id="UP000694843"/>
    </source>
</evidence>
<keyword evidence="24" id="KW-1185">Reference proteome</keyword>
<dbReference type="Proteomes" id="UP000694843">
    <property type="component" value="Unplaced"/>
</dbReference>
<evidence type="ECO:0000256" key="6">
    <source>
        <dbReference type="ARBA" id="ARBA00022792"/>
    </source>
</evidence>
<dbReference type="SUPFAM" id="SSF103506">
    <property type="entry name" value="Mitochondrial carrier"/>
    <property type="match status" value="1"/>
</dbReference>
<evidence type="ECO:0000256" key="21">
    <source>
        <dbReference type="ARBA" id="ARBA00080567"/>
    </source>
</evidence>
<feature type="repeat" description="Solcar" evidence="22">
    <location>
        <begin position="194"/>
        <end position="282"/>
    </location>
</feature>
<dbReference type="KEGG" id="hazt:108673828"/>
<proteinExistence type="inferred from homology"/>
<comment type="catalytic activity">
    <reaction evidence="16">
        <text>N(omega)-methyl-L-arginine(in) + L-arginine(out) = N(omega)-methyl-L-arginine(out) + L-arginine(in)</text>
        <dbReference type="Rhea" id="RHEA:72803"/>
        <dbReference type="ChEBI" id="CHEBI:32682"/>
        <dbReference type="ChEBI" id="CHEBI:114953"/>
    </reaction>
</comment>
<evidence type="ECO:0000256" key="7">
    <source>
        <dbReference type="ARBA" id="ARBA00022970"/>
    </source>
</evidence>
<keyword evidence="9" id="KW-0496">Mitochondrion</keyword>
<dbReference type="InterPro" id="IPR018108">
    <property type="entry name" value="MCP_transmembrane"/>
</dbReference>
<evidence type="ECO:0000256" key="22">
    <source>
        <dbReference type="PROSITE-ProRule" id="PRU00282"/>
    </source>
</evidence>
<dbReference type="OrthoDB" id="193856at2759"/>
<dbReference type="FunFam" id="1.50.40.10:FF:000037">
    <property type="entry name" value="Solute carrier family 25 member 29"/>
    <property type="match status" value="1"/>
</dbReference>
<reference evidence="25" key="1">
    <citation type="submission" date="2025-08" db="UniProtKB">
        <authorList>
            <consortium name="RefSeq"/>
        </authorList>
    </citation>
    <scope>IDENTIFICATION</scope>
    <source>
        <tissue evidence="25">Whole organism</tissue>
    </source>
</reference>
<evidence type="ECO:0000313" key="25">
    <source>
        <dbReference type="RefSeq" id="XP_018017195.1"/>
    </source>
</evidence>
<dbReference type="RefSeq" id="XP_018017195.1">
    <property type="nucleotide sequence ID" value="XM_018161706.2"/>
</dbReference>
<evidence type="ECO:0000256" key="16">
    <source>
        <dbReference type="ARBA" id="ARBA00052673"/>
    </source>
</evidence>
<dbReference type="PANTHER" id="PTHR45624">
    <property type="entry name" value="MITOCHONDRIAL BASIC AMINO ACIDS TRANSPORTER-RELATED"/>
    <property type="match status" value="1"/>
</dbReference>
<evidence type="ECO:0000256" key="1">
    <source>
        <dbReference type="ARBA" id="ARBA00004448"/>
    </source>
</evidence>
<sequence>MIEWAAGLAGGCAGVAVGHPFDTVKVKLQTQDFRNPRYHGTWDCFSQTIRKEGVRGLYRGMASPMAGVGAVNAVIFGVHGSVSKRFEDPDALKSHFTAGVCAGFVQAFIASPVELTKTRLQIQADIITPGSNVAPKYTGPLQCAKHILRTEGFRGLFRGQLITIMREIPGFGTYFLWYEWMARKLSGNDSGSAAGPLSVLVAGGSAGTASWLVTYPIDVIKSRIQSDGAFGPKRYNGMVDCFRTSVKEEGWMVLTRGLNSTLLRAFPTNAATFFVVTSVLKTFSPESSDETSGTSLALTEIYRTAELIMHAAGAAHDVYDHHKGMLKKLKENHLANFLPIVVAASKTSSQSASCCGEKICEVLWSSVDFVVMNKFNSGYHSSWVPCRGIVTQKKNPSESIVVNQRILSLVL</sequence>
<name>A0A8B7NU07_HYAAZ</name>
<evidence type="ECO:0000256" key="11">
    <source>
        <dbReference type="ARBA" id="ARBA00049090"/>
    </source>
</evidence>
<dbReference type="Pfam" id="PF00153">
    <property type="entry name" value="Mito_carr"/>
    <property type="match status" value="3"/>
</dbReference>